<reference evidence="1" key="1">
    <citation type="submission" date="2022-09" db="EMBL/GenBank/DDBJ databases">
        <title>A Global Phylogenomic Analysis of the Shiitake Genus Lentinula.</title>
        <authorList>
            <consortium name="DOE Joint Genome Institute"/>
            <person name="Sierra-Patev S."/>
            <person name="Min B."/>
            <person name="Naranjo-Ortiz M."/>
            <person name="Looney B."/>
            <person name="Konkel Z."/>
            <person name="Slot J.C."/>
            <person name="Sakamoto Y."/>
            <person name="Steenwyk J.L."/>
            <person name="Rokas A."/>
            <person name="Carro J."/>
            <person name="Camarero S."/>
            <person name="Ferreira P."/>
            <person name="Molpeceres G."/>
            <person name="Ruiz-Duenas F.J."/>
            <person name="Serrano A."/>
            <person name="Henrissat B."/>
            <person name="Drula E."/>
            <person name="Hughes K.W."/>
            <person name="Mata J.L."/>
            <person name="Ishikawa N.K."/>
            <person name="Vargas-Isla R."/>
            <person name="Ushijima S."/>
            <person name="Smith C.A."/>
            <person name="Ahrendt S."/>
            <person name="Andreopoulos W."/>
            <person name="He G."/>
            <person name="Labutti K."/>
            <person name="Lipzen A."/>
            <person name="Ng V."/>
            <person name="Riley R."/>
            <person name="Sandor L."/>
            <person name="Barry K."/>
            <person name="Martinez A.T."/>
            <person name="Xiao Y."/>
            <person name="Gibbons J.G."/>
            <person name="Terashima K."/>
            <person name="Grigoriev I.V."/>
            <person name="Hibbett D.S."/>
        </authorList>
    </citation>
    <scope>NUCLEOTIDE SEQUENCE</scope>
    <source>
        <strain evidence="1">TMI1499</strain>
    </source>
</reference>
<evidence type="ECO:0000313" key="1">
    <source>
        <dbReference type="EMBL" id="KAJ3808356.1"/>
    </source>
</evidence>
<accession>A0ACC1TVI2</accession>
<keyword evidence="2" id="KW-1185">Reference proteome</keyword>
<protein>
    <submittedName>
        <fullName evidence="1">Uncharacterized protein</fullName>
    </submittedName>
</protein>
<comment type="caution">
    <text evidence="1">The sequence shown here is derived from an EMBL/GenBank/DDBJ whole genome shotgun (WGS) entry which is preliminary data.</text>
</comment>
<gene>
    <name evidence="1" type="ORF">F5876DRAFT_67334</name>
</gene>
<name>A0ACC1TVI2_9AGAR</name>
<dbReference type="EMBL" id="MU795228">
    <property type="protein sequence ID" value="KAJ3808356.1"/>
    <property type="molecule type" value="Genomic_DNA"/>
</dbReference>
<sequence>MHFIAPASLFYILLMGFISVVNAVPTTIKATYNANSNIVPKCHLESGTGQHHQAGEGVQHSAIVVYITSIRAVVTTGQLPHKQPKFQDEAVQSRLEARLEFYFEHTWKCNVVIKFVENVEFKMEDVEGDFSFKYTNSPDSKFIRSGFVHESNPTPFPPSGSSPSSAGTVSPLGSSYDALDSHKIVHLQVPQES</sequence>
<dbReference type="Proteomes" id="UP001163835">
    <property type="component" value="Unassembled WGS sequence"/>
</dbReference>
<evidence type="ECO:0000313" key="2">
    <source>
        <dbReference type="Proteomes" id="UP001163835"/>
    </source>
</evidence>
<organism evidence="1 2">
    <name type="scientific">Lentinula aff. lateritia</name>
    <dbReference type="NCBI Taxonomy" id="2804960"/>
    <lineage>
        <taxon>Eukaryota</taxon>
        <taxon>Fungi</taxon>
        <taxon>Dikarya</taxon>
        <taxon>Basidiomycota</taxon>
        <taxon>Agaricomycotina</taxon>
        <taxon>Agaricomycetes</taxon>
        <taxon>Agaricomycetidae</taxon>
        <taxon>Agaricales</taxon>
        <taxon>Marasmiineae</taxon>
        <taxon>Omphalotaceae</taxon>
        <taxon>Lentinula</taxon>
    </lineage>
</organism>
<proteinExistence type="predicted"/>